<reference evidence="5" key="1">
    <citation type="submission" date="2014-12" db="EMBL/GenBank/DDBJ databases">
        <title>Complete Genome Sequencing of Pandoraea pulmonicola DSM 16583.</title>
        <authorList>
            <person name="Chan K.-G."/>
        </authorList>
    </citation>
    <scope>NUCLEOTIDE SEQUENCE [LARGE SCALE GENOMIC DNA]</scope>
    <source>
        <strain evidence="5">DSM 16583</strain>
    </source>
</reference>
<reference evidence="4 6" key="3">
    <citation type="submission" date="2018-06" db="EMBL/GenBank/DDBJ databases">
        <authorList>
            <consortium name="Pathogen Informatics"/>
            <person name="Doyle S."/>
        </authorList>
    </citation>
    <scope>NUCLEOTIDE SEQUENCE [LARGE SCALE GENOMIC DNA]</scope>
    <source>
        <strain evidence="4 6">NCTC13159</strain>
    </source>
</reference>
<feature type="domain" description="Activator of Hsp90 ATPase homologue 1/2-like C-terminal" evidence="2">
    <location>
        <begin position="14"/>
        <end position="139"/>
    </location>
</feature>
<proteinExistence type="inferred from homology"/>
<evidence type="ECO:0000313" key="5">
    <source>
        <dbReference type="Proteomes" id="UP000035086"/>
    </source>
</evidence>
<dbReference type="InterPro" id="IPR023393">
    <property type="entry name" value="START-like_dom_sf"/>
</dbReference>
<dbReference type="EMBL" id="UGSJ01000001">
    <property type="protein sequence ID" value="SUA91051.1"/>
    <property type="molecule type" value="Genomic_DNA"/>
</dbReference>
<dbReference type="Pfam" id="PF08327">
    <property type="entry name" value="AHSA1"/>
    <property type="match status" value="1"/>
</dbReference>
<dbReference type="SUPFAM" id="SSF55961">
    <property type="entry name" value="Bet v1-like"/>
    <property type="match status" value="1"/>
</dbReference>
<evidence type="ECO:0000259" key="2">
    <source>
        <dbReference type="Pfam" id="PF08327"/>
    </source>
</evidence>
<sequence length="149" mass="16993">MSGDVITVRSLLHASRDEVFDAWLDADSLCRWMLPGTMKHCEAILDPQVGGRFHILMRSERIEYVHSGEYRVIDRPSKLVFTWVSSYMSRQETLVTVDLFDLDGLCELVLTHERVPSELAPKGVGAGWRRMLDKLDASLQSTRRSVART</sequence>
<dbReference type="Gene3D" id="3.30.530.20">
    <property type="match status" value="1"/>
</dbReference>
<accession>A0AAJ4ZD66</accession>
<dbReference type="RefSeq" id="WP_039406951.1">
    <property type="nucleotide sequence ID" value="NZ_CP010310.2"/>
</dbReference>
<comment type="similarity">
    <text evidence="1">Belongs to the AHA1 family.</text>
</comment>
<dbReference type="CDD" id="cd07814">
    <property type="entry name" value="SRPBCC_CalC_Aha1-like"/>
    <property type="match status" value="1"/>
</dbReference>
<keyword evidence="5" id="KW-1185">Reference proteome</keyword>
<evidence type="ECO:0000313" key="4">
    <source>
        <dbReference type="EMBL" id="SUA91051.1"/>
    </source>
</evidence>
<dbReference type="EMBL" id="CP010310">
    <property type="protein sequence ID" value="AJC20521.1"/>
    <property type="molecule type" value="Genomic_DNA"/>
</dbReference>
<reference evidence="3" key="2">
    <citation type="submission" date="2016-11" db="EMBL/GenBank/DDBJ databases">
        <title>Complete Genome Sequencing of Pandoraea pulmonicola DSM 16583.</title>
        <authorList>
            <person name="Chan K.-G."/>
        </authorList>
    </citation>
    <scope>NUCLEOTIDE SEQUENCE</scope>
    <source>
        <strain evidence="3">DSM 16583</strain>
    </source>
</reference>
<name>A0AAJ4ZD66_PANPU</name>
<evidence type="ECO:0000313" key="6">
    <source>
        <dbReference type="Proteomes" id="UP000254589"/>
    </source>
</evidence>
<evidence type="ECO:0000313" key="3">
    <source>
        <dbReference type="EMBL" id="AJC20521.1"/>
    </source>
</evidence>
<dbReference type="Proteomes" id="UP000035086">
    <property type="component" value="Chromosome"/>
</dbReference>
<organism evidence="4 6">
    <name type="scientific">Pandoraea pulmonicola</name>
    <dbReference type="NCBI Taxonomy" id="93221"/>
    <lineage>
        <taxon>Bacteria</taxon>
        <taxon>Pseudomonadati</taxon>
        <taxon>Pseudomonadota</taxon>
        <taxon>Betaproteobacteria</taxon>
        <taxon>Burkholderiales</taxon>
        <taxon>Burkholderiaceae</taxon>
        <taxon>Pandoraea</taxon>
    </lineage>
</organism>
<protein>
    <submittedName>
        <fullName evidence="4">Activator of Hsp90 ATPase homolog 1-like protein</fullName>
    </submittedName>
</protein>
<dbReference type="InterPro" id="IPR013538">
    <property type="entry name" value="ASHA1/2-like_C"/>
</dbReference>
<evidence type="ECO:0000256" key="1">
    <source>
        <dbReference type="ARBA" id="ARBA00006817"/>
    </source>
</evidence>
<dbReference type="AlphaFoldDB" id="A0AAJ4ZD66"/>
<gene>
    <name evidence="4" type="ORF">NCTC13159_02540</name>
    <name evidence="3" type="ORF">RO07_08605</name>
</gene>
<dbReference type="Proteomes" id="UP000254589">
    <property type="component" value="Unassembled WGS sequence"/>
</dbReference>
<dbReference type="KEGG" id="ppul:RO07_08605"/>